<sequence length="432" mass="49196">MGIGGASFIQSHVHKVHFPTRGQYKSWTEAERMSEDLMDMNRTESAESMEGPTKAATITAGVLMVIFLIPGILGNTWLIILLLGRRNLRQNIINLFIASLCLNDLINLTFVQTQVTSTYLNSGYLQGRASFLCSFIPEFSMISIGVSLWHHALIALHRYLAVVHWVFYRGMNKQLYKTIVIIGTRVAPLLISLCFMIYTIISRLELNREKNVIEIVQDSFFSITKYEPFLLRCIYESKEKMRILIIVISTFAIPCLTVFVCFTLVFVHVRQNARMQRRRRAVRAGSVTKQTEVADTEATSQLIKGAVPAECQETEIETDNPARNEKQRNGSFNKSLVAKNDKFDKKRLARELSITAMFGVVFIMFLIGYAPYFFARMFDTGKDGVRKISANSYVMMSVLYGGASCVNPIIFGLMNRDLRKESENMIKSFQKR</sequence>
<keyword evidence="2" id="KW-1003">Cell membrane</keyword>
<feature type="domain" description="G-protein coupled receptors family 1 profile" evidence="10">
    <location>
        <begin position="74"/>
        <end position="411"/>
    </location>
</feature>
<dbReference type="PROSITE" id="PS50262">
    <property type="entry name" value="G_PROTEIN_RECEP_F1_2"/>
    <property type="match status" value="1"/>
</dbReference>
<evidence type="ECO:0000313" key="11">
    <source>
        <dbReference type="EMBL" id="KAL3310420.1"/>
    </source>
</evidence>
<keyword evidence="4 9" id="KW-1133">Transmembrane helix</keyword>
<evidence type="ECO:0000259" key="10">
    <source>
        <dbReference type="PROSITE" id="PS50262"/>
    </source>
</evidence>
<feature type="transmembrane region" description="Helical" evidence="9">
    <location>
        <begin position="179"/>
        <end position="201"/>
    </location>
</feature>
<evidence type="ECO:0000256" key="4">
    <source>
        <dbReference type="ARBA" id="ARBA00022989"/>
    </source>
</evidence>
<dbReference type="AlphaFoldDB" id="A0ABD2PT98"/>
<evidence type="ECO:0000256" key="9">
    <source>
        <dbReference type="SAM" id="Phobius"/>
    </source>
</evidence>
<evidence type="ECO:0000256" key="6">
    <source>
        <dbReference type="ARBA" id="ARBA00023136"/>
    </source>
</evidence>
<dbReference type="PANTHER" id="PTHR24228:SF74">
    <property type="entry name" value="G-PROTEIN COUPLED RECEPTORS FAMILY 1 PROFILE DOMAIN-CONTAINING PROTEIN"/>
    <property type="match status" value="1"/>
</dbReference>
<dbReference type="Pfam" id="PF00001">
    <property type="entry name" value="7tm_1"/>
    <property type="match status" value="1"/>
</dbReference>
<keyword evidence="8" id="KW-0807">Transducer</keyword>
<dbReference type="GO" id="GO:0004930">
    <property type="term" value="F:G protein-coupled receptor activity"/>
    <property type="evidence" value="ECO:0007669"/>
    <property type="project" value="UniProtKB-KW"/>
</dbReference>
<name>A0ABD2PT98_9PLAT</name>
<comment type="subcellular location">
    <subcellularLocation>
        <location evidence="1">Cell membrane</location>
        <topology evidence="1">Multi-pass membrane protein</topology>
    </subcellularLocation>
</comment>
<dbReference type="InterPro" id="IPR000276">
    <property type="entry name" value="GPCR_Rhodpsn"/>
</dbReference>
<dbReference type="PANTHER" id="PTHR24228">
    <property type="entry name" value="B2 BRADYKININ RECEPTOR/ANGIOTENSIN II RECEPTOR"/>
    <property type="match status" value="1"/>
</dbReference>
<proteinExistence type="predicted"/>
<evidence type="ECO:0000256" key="1">
    <source>
        <dbReference type="ARBA" id="ARBA00004651"/>
    </source>
</evidence>
<reference evidence="11 12" key="1">
    <citation type="submission" date="2024-11" db="EMBL/GenBank/DDBJ databases">
        <title>Adaptive evolution of stress response genes in parasites aligns with host niche diversity.</title>
        <authorList>
            <person name="Hahn C."/>
            <person name="Resl P."/>
        </authorList>
    </citation>
    <scope>NUCLEOTIDE SEQUENCE [LARGE SCALE GENOMIC DNA]</scope>
    <source>
        <strain evidence="11">EGGRZ-B1_66</strain>
        <tissue evidence="11">Body</tissue>
    </source>
</reference>
<gene>
    <name evidence="11" type="ORF">Ciccas_011016</name>
</gene>
<dbReference type="InterPro" id="IPR017452">
    <property type="entry name" value="GPCR_Rhodpsn_7TM"/>
</dbReference>
<dbReference type="PRINTS" id="PR00237">
    <property type="entry name" value="GPCRRHODOPSN"/>
</dbReference>
<comment type="caution">
    <text evidence="11">The sequence shown here is derived from an EMBL/GenBank/DDBJ whole genome shotgun (WGS) entry which is preliminary data.</text>
</comment>
<evidence type="ECO:0000256" key="3">
    <source>
        <dbReference type="ARBA" id="ARBA00022692"/>
    </source>
</evidence>
<keyword evidence="12" id="KW-1185">Reference proteome</keyword>
<organism evidence="11 12">
    <name type="scientific">Cichlidogyrus casuarinus</name>
    <dbReference type="NCBI Taxonomy" id="1844966"/>
    <lineage>
        <taxon>Eukaryota</taxon>
        <taxon>Metazoa</taxon>
        <taxon>Spiralia</taxon>
        <taxon>Lophotrochozoa</taxon>
        <taxon>Platyhelminthes</taxon>
        <taxon>Monogenea</taxon>
        <taxon>Monopisthocotylea</taxon>
        <taxon>Dactylogyridea</taxon>
        <taxon>Ancyrocephalidae</taxon>
        <taxon>Cichlidogyrus</taxon>
    </lineage>
</organism>
<keyword evidence="5" id="KW-0297">G-protein coupled receptor</keyword>
<feature type="transmembrane region" description="Helical" evidence="9">
    <location>
        <begin position="352"/>
        <end position="374"/>
    </location>
</feature>
<keyword evidence="6 9" id="KW-0472">Membrane</keyword>
<feature type="transmembrane region" description="Helical" evidence="9">
    <location>
        <begin position="95"/>
        <end position="115"/>
    </location>
</feature>
<dbReference type="EMBL" id="JBJKFK010002968">
    <property type="protein sequence ID" value="KAL3310420.1"/>
    <property type="molecule type" value="Genomic_DNA"/>
</dbReference>
<evidence type="ECO:0000313" key="12">
    <source>
        <dbReference type="Proteomes" id="UP001626550"/>
    </source>
</evidence>
<keyword evidence="7" id="KW-0675">Receptor</keyword>
<evidence type="ECO:0000256" key="2">
    <source>
        <dbReference type="ARBA" id="ARBA00022475"/>
    </source>
</evidence>
<dbReference type="Proteomes" id="UP001626550">
    <property type="component" value="Unassembled WGS sequence"/>
</dbReference>
<dbReference type="Gene3D" id="1.20.1070.10">
    <property type="entry name" value="Rhodopsin 7-helix transmembrane proteins"/>
    <property type="match status" value="1"/>
</dbReference>
<evidence type="ECO:0000256" key="7">
    <source>
        <dbReference type="ARBA" id="ARBA00023170"/>
    </source>
</evidence>
<protein>
    <recommendedName>
        <fullName evidence="10">G-protein coupled receptors family 1 profile domain-containing protein</fullName>
    </recommendedName>
</protein>
<dbReference type="GO" id="GO:0005886">
    <property type="term" value="C:plasma membrane"/>
    <property type="evidence" value="ECO:0007669"/>
    <property type="project" value="UniProtKB-SubCell"/>
</dbReference>
<dbReference type="SUPFAM" id="SSF81321">
    <property type="entry name" value="Family A G protein-coupled receptor-like"/>
    <property type="match status" value="1"/>
</dbReference>
<feature type="transmembrane region" description="Helical" evidence="9">
    <location>
        <begin position="58"/>
        <end position="83"/>
    </location>
</feature>
<accession>A0ABD2PT98</accession>
<feature type="transmembrane region" description="Helical" evidence="9">
    <location>
        <begin position="394"/>
        <end position="414"/>
    </location>
</feature>
<feature type="transmembrane region" description="Helical" evidence="9">
    <location>
        <begin position="243"/>
        <end position="269"/>
    </location>
</feature>
<evidence type="ECO:0000256" key="8">
    <source>
        <dbReference type="ARBA" id="ARBA00023224"/>
    </source>
</evidence>
<evidence type="ECO:0000256" key="5">
    <source>
        <dbReference type="ARBA" id="ARBA00023040"/>
    </source>
</evidence>
<dbReference type="CDD" id="cd00637">
    <property type="entry name" value="7tm_classA_rhodopsin-like"/>
    <property type="match status" value="1"/>
</dbReference>
<keyword evidence="3 9" id="KW-0812">Transmembrane</keyword>